<keyword evidence="3" id="KW-0186">Copper</keyword>
<feature type="domain" description="Plastocyanin-like" evidence="6">
    <location>
        <begin position="66"/>
        <end position="179"/>
    </location>
</feature>
<dbReference type="InterPro" id="IPR002355">
    <property type="entry name" value="Cu_oxidase_Cu_BS"/>
</dbReference>
<dbReference type="CDD" id="cd13861">
    <property type="entry name" value="CuRO_1_CumA_like"/>
    <property type="match status" value="1"/>
</dbReference>
<dbReference type="PANTHER" id="PTHR11709:SF394">
    <property type="entry name" value="FI03373P-RELATED"/>
    <property type="match status" value="1"/>
</dbReference>
<dbReference type="Pfam" id="PF07732">
    <property type="entry name" value="Cu-oxidase_3"/>
    <property type="match status" value="1"/>
</dbReference>
<dbReference type="Pfam" id="PF00394">
    <property type="entry name" value="Cu-oxidase"/>
    <property type="match status" value="1"/>
</dbReference>
<organism evidence="7 8">
    <name type="scientific">Piscibacillus salipiscarius</name>
    <dbReference type="NCBI Taxonomy" id="299480"/>
    <lineage>
        <taxon>Bacteria</taxon>
        <taxon>Bacillati</taxon>
        <taxon>Bacillota</taxon>
        <taxon>Bacilli</taxon>
        <taxon>Bacillales</taxon>
        <taxon>Bacillaceae</taxon>
        <taxon>Piscibacillus</taxon>
    </lineage>
</organism>
<keyword evidence="2" id="KW-0560">Oxidoreductase</keyword>
<protein>
    <submittedName>
        <fullName evidence="7">Multicopper oxidase family protein</fullName>
    </submittedName>
</protein>
<name>A0ABW5Q6B7_9BACI</name>
<dbReference type="InterPro" id="IPR008972">
    <property type="entry name" value="Cupredoxin"/>
</dbReference>
<dbReference type="PROSITE" id="PS00079">
    <property type="entry name" value="MULTICOPPER_OXIDASE1"/>
    <property type="match status" value="1"/>
</dbReference>
<gene>
    <name evidence="7" type="ORF">ACFSW4_00015</name>
</gene>
<keyword evidence="1" id="KW-0479">Metal-binding</keyword>
<evidence type="ECO:0000256" key="3">
    <source>
        <dbReference type="ARBA" id="ARBA00023008"/>
    </source>
</evidence>
<dbReference type="Pfam" id="PF07731">
    <property type="entry name" value="Cu-oxidase_2"/>
    <property type="match status" value="1"/>
</dbReference>
<evidence type="ECO:0000259" key="6">
    <source>
        <dbReference type="Pfam" id="PF07732"/>
    </source>
</evidence>
<comment type="caution">
    <text evidence="7">The sequence shown here is derived from an EMBL/GenBank/DDBJ whole genome shotgun (WGS) entry which is preliminary data.</text>
</comment>
<feature type="domain" description="Plastocyanin-like" evidence="5">
    <location>
        <begin position="390"/>
        <end position="490"/>
    </location>
</feature>
<accession>A0ABW5Q6B7</accession>
<evidence type="ECO:0000259" key="4">
    <source>
        <dbReference type="Pfam" id="PF00394"/>
    </source>
</evidence>
<dbReference type="InterPro" id="IPR011706">
    <property type="entry name" value="Cu-oxidase_C"/>
</dbReference>
<dbReference type="SUPFAM" id="SSF49503">
    <property type="entry name" value="Cupredoxins"/>
    <property type="match status" value="3"/>
</dbReference>
<keyword evidence="8" id="KW-1185">Reference proteome</keyword>
<sequence length="501" mass="56443">MKKKIIGTLIIILLLFIGYSSYNWFFENESASNPELSHGEVNIENLYNTEEFNGRQFTEYNLTAKEVEWSLGQGQLINAWTYNGTVPGKPLRVTEGNVLKVNLKNELDVPVTIHWHGAILPNVMDGVPDLTQEAVQPGETFTYQFVAKHPGTYWYHSHQQSSLQVDKGLYGSLVIEDQDQKNTYDNEQILILDEWSTDGNRESITNMPGMMMGSMSGDGEADTKEMYDTYSVNGKTGDEIKPIVIKNNEKALIRVINAGYQVQKLAFPNGTASVVAYDASKTIEEKNKTNIVEVAPGERVDVELTNNQSEPWLITNLTSTESGTTSHVPVLSNPQQNHKSVKPSELTKEKTVDGSTLGNKELIFNHTPNNVDVNYEMDLSMGMEMGEGMTFQINEQVFPNTPPIKVKEGDIVKVEIRNNGRLNHPMHLHGHRFQVVSKNGKVYKDPMVKDLINVKPGETYEIYFKASNQGEWLFHCHDNNHADRGMMTIVDYEGVFSPYVK</sequence>
<evidence type="ECO:0000256" key="2">
    <source>
        <dbReference type="ARBA" id="ARBA00023002"/>
    </source>
</evidence>
<dbReference type="Gene3D" id="2.60.40.420">
    <property type="entry name" value="Cupredoxins - blue copper proteins"/>
    <property type="match status" value="2"/>
</dbReference>
<dbReference type="InterPro" id="IPR001117">
    <property type="entry name" value="Cu-oxidase_2nd"/>
</dbReference>
<dbReference type="CDD" id="cd04202">
    <property type="entry name" value="CuRO_D2_2dMcoN_like"/>
    <property type="match status" value="1"/>
</dbReference>
<proteinExistence type="predicted"/>
<evidence type="ECO:0000313" key="7">
    <source>
        <dbReference type="EMBL" id="MFD2637271.1"/>
    </source>
</evidence>
<dbReference type="InterPro" id="IPR011707">
    <property type="entry name" value="Cu-oxidase-like_N"/>
</dbReference>
<dbReference type="PANTHER" id="PTHR11709">
    <property type="entry name" value="MULTI-COPPER OXIDASE"/>
    <property type="match status" value="1"/>
</dbReference>
<dbReference type="Proteomes" id="UP001597452">
    <property type="component" value="Unassembled WGS sequence"/>
</dbReference>
<dbReference type="InterPro" id="IPR033138">
    <property type="entry name" value="Cu_oxidase_CS"/>
</dbReference>
<evidence type="ECO:0000256" key="1">
    <source>
        <dbReference type="ARBA" id="ARBA00022723"/>
    </source>
</evidence>
<dbReference type="InterPro" id="IPR045087">
    <property type="entry name" value="Cu-oxidase_fam"/>
</dbReference>
<reference evidence="8" key="1">
    <citation type="journal article" date="2019" name="Int. J. Syst. Evol. Microbiol.">
        <title>The Global Catalogue of Microorganisms (GCM) 10K type strain sequencing project: providing services to taxonomists for standard genome sequencing and annotation.</title>
        <authorList>
            <consortium name="The Broad Institute Genomics Platform"/>
            <consortium name="The Broad Institute Genome Sequencing Center for Infectious Disease"/>
            <person name="Wu L."/>
            <person name="Ma J."/>
        </authorList>
    </citation>
    <scope>NUCLEOTIDE SEQUENCE [LARGE SCALE GENOMIC DNA]</scope>
    <source>
        <strain evidence="8">TISTR 1571</strain>
    </source>
</reference>
<evidence type="ECO:0000259" key="5">
    <source>
        <dbReference type="Pfam" id="PF07731"/>
    </source>
</evidence>
<dbReference type="PROSITE" id="PS00080">
    <property type="entry name" value="MULTICOPPER_OXIDASE2"/>
    <property type="match status" value="1"/>
</dbReference>
<dbReference type="EMBL" id="JBHUMZ010000001">
    <property type="protein sequence ID" value="MFD2637271.1"/>
    <property type="molecule type" value="Genomic_DNA"/>
</dbReference>
<feature type="domain" description="Plastocyanin-like" evidence="4">
    <location>
        <begin position="216"/>
        <end position="324"/>
    </location>
</feature>
<dbReference type="RefSeq" id="WP_377326635.1">
    <property type="nucleotide sequence ID" value="NZ_JBHUMZ010000001.1"/>
</dbReference>
<evidence type="ECO:0000313" key="8">
    <source>
        <dbReference type="Proteomes" id="UP001597452"/>
    </source>
</evidence>